<dbReference type="AlphaFoldDB" id="A0A853CFA0"/>
<accession>A0A853CFA0</accession>
<organism evidence="4 5">
    <name type="scientific">Petropleomorpha daqingensis</name>
    <dbReference type="NCBI Taxonomy" id="2026353"/>
    <lineage>
        <taxon>Bacteria</taxon>
        <taxon>Bacillati</taxon>
        <taxon>Actinomycetota</taxon>
        <taxon>Actinomycetes</taxon>
        <taxon>Geodermatophilales</taxon>
        <taxon>Geodermatophilaceae</taxon>
        <taxon>Petropleomorpha</taxon>
    </lineage>
</organism>
<dbReference type="Gene3D" id="1.10.630.10">
    <property type="entry name" value="Cytochrome P450"/>
    <property type="match status" value="1"/>
</dbReference>
<dbReference type="InterPro" id="IPR039261">
    <property type="entry name" value="FNR_nucleotide-bd"/>
</dbReference>
<dbReference type="InterPro" id="IPR012675">
    <property type="entry name" value="Beta-grasp_dom_sf"/>
</dbReference>
<evidence type="ECO:0000259" key="2">
    <source>
        <dbReference type="PROSITE" id="PS51085"/>
    </source>
</evidence>
<evidence type="ECO:0000259" key="3">
    <source>
        <dbReference type="PROSITE" id="PS51384"/>
    </source>
</evidence>
<dbReference type="PRINTS" id="PR00359">
    <property type="entry name" value="BP450"/>
</dbReference>
<keyword evidence="5" id="KW-1185">Reference proteome</keyword>
<evidence type="ECO:0000313" key="4">
    <source>
        <dbReference type="EMBL" id="NYJ06107.1"/>
    </source>
</evidence>
<dbReference type="CDD" id="cd00207">
    <property type="entry name" value="fer2"/>
    <property type="match status" value="1"/>
</dbReference>
<comment type="caution">
    <text evidence="4">The sequence shown here is derived from an EMBL/GenBank/DDBJ whole genome shotgun (WGS) entry which is preliminary data.</text>
</comment>
<dbReference type="RefSeq" id="WP_179716992.1">
    <property type="nucleotide sequence ID" value="NZ_JACBZT010000001.1"/>
</dbReference>
<dbReference type="InterPro" id="IPR036010">
    <property type="entry name" value="2Fe-2S_ferredoxin-like_sf"/>
</dbReference>
<dbReference type="InterPro" id="IPR036396">
    <property type="entry name" value="Cyt_P450_sf"/>
</dbReference>
<comment type="similarity">
    <text evidence="1">Belongs to the cytochrome P450 family.</text>
</comment>
<dbReference type="Pfam" id="PF00111">
    <property type="entry name" value="Fer2"/>
    <property type="match status" value="1"/>
</dbReference>
<gene>
    <name evidence="4" type="ORF">GGQ55_002385</name>
</gene>
<dbReference type="Proteomes" id="UP000541969">
    <property type="component" value="Unassembled WGS sequence"/>
</dbReference>
<dbReference type="Pfam" id="PF00067">
    <property type="entry name" value="p450"/>
    <property type="match status" value="1"/>
</dbReference>
<dbReference type="SUPFAM" id="SSF54292">
    <property type="entry name" value="2Fe-2S ferredoxin-like"/>
    <property type="match status" value="1"/>
</dbReference>
<dbReference type="InterPro" id="IPR017938">
    <property type="entry name" value="Riboflavin_synthase-like_b-brl"/>
</dbReference>
<dbReference type="PANTHER" id="PTHR46696">
    <property type="entry name" value="P450, PUTATIVE (EUROFUNG)-RELATED"/>
    <property type="match status" value="1"/>
</dbReference>
<dbReference type="InterPro" id="IPR002397">
    <property type="entry name" value="Cyt_P450_B"/>
</dbReference>
<dbReference type="GO" id="GO:0020037">
    <property type="term" value="F:heme binding"/>
    <property type="evidence" value="ECO:0007669"/>
    <property type="project" value="InterPro"/>
</dbReference>
<dbReference type="InterPro" id="IPR006058">
    <property type="entry name" value="2Fe2S_fd_BS"/>
</dbReference>
<proteinExistence type="inferred from homology"/>
<dbReference type="InterPro" id="IPR017927">
    <property type="entry name" value="FAD-bd_FR_type"/>
</dbReference>
<dbReference type="PROSITE" id="PS00086">
    <property type="entry name" value="CYTOCHROME_P450"/>
    <property type="match status" value="1"/>
</dbReference>
<evidence type="ECO:0000256" key="1">
    <source>
        <dbReference type="ARBA" id="ARBA00010617"/>
    </source>
</evidence>
<dbReference type="Gene3D" id="3.10.20.30">
    <property type="match status" value="1"/>
</dbReference>
<dbReference type="CDD" id="cd06185">
    <property type="entry name" value="PDR_like"/>
    <property type="match status" value="1"/>
</dbReference>
<dbReference type="Gene3D" id="2.40.30.10">
    <property type="entry name" value="Translation factors"/>
    <property type="match status" value="1"/>
</dbReference>
<dbReference type="EMBL" id="JACBZT010000001">
    <property type="protein sequence ID" value="NYJ06107.1"/>
    <property type="molecule type" value="Genomic_DNA"/>
</dbReference>
<sequence length="734" mass="80433">MPSPSAAAGCPFTDPQHLFDDLAATRAADGLPYSEAFDARVVSRYDEIVAALHDPGTFSSIPTVPEMPSPWRERFAGRVPSRGTLIGLDDPDHDRLRSAVNTFFVPRRLARYEPWIREQAHLLVDTFVEDGAADLKTAFALPLPLKVIAHVVGLDAGRWEWIGAALGFFLGPRDIHHRGTPEEKAQRLLDLHEHVLEVMAERRRDRRDDLISHVWDERDSGAVQMTDFEMLSLFPGLMLAGHETSSNLICTGLSHLLADPARYAAAQRDDDTRAAALEELFRFESAITGMKRLVTRDTALGGVPLRAGEHVFLAYASGSRDARHFAAPDDIDLDRPWAVPHLGFGQGVHACLGAPLARLLLRVELGVLHERLPDLRLAVPSDELERTVVSEGRGMVSLPLAWTPVPVTARATPAVVGTAESPAIPVRVTGRRELTADVVELTLAVDRPDDVPAWEPGAHIDLELPDGALRQYSLCGRPGAAELRIAVLREDGGHGGSIAVHDDVAVGDRLRVRGPRNHFRLRPASSLLFVAGGIGITPLLPMLEEAEHRGADWRLLYLARSTERMPYLDELRTSHGTRVEAWSSRDRGRLDLDVVWADLPDRDAYVYACGPEGLLAGLEDSARRAGREGQVVVERFAARPTTHGPNRPFEVVLARTEEVVTVAEDDTVLDAVNRAGRAVLSTCREGTCGTCEAVVLDGVPEHRDSVLSLEERLAGRTMMTCVSRCRGSRIVLDL</sequence>
<feature type="domain" description="2Fe-2S ferredoxin-type" evidence="2">
    <location>
        <begin position="649"/>
        <end position="734"/>
    </location>
</feature>
<dbReference type="Gene3D" id="3.40.50.80">
    <property type="entry name" value="Nucleotide-binding domain of ferredoxin-NADP reductase (FNR) module"/>
    <property type="match status" value="1"/>
</dbReference>
<reference evidence="4 5" key="1">
    <citation type="submission" date="2020-07" db="EMBL/GenBank/DDBJ databases">
        <title>Sequencing the genomes of 1000 actinobacteria strains.</title>
        <authorList>
            <person name="Klenk H.-P."/>
        </authorList>
    </citation>
    <scope>NUCLEOTIDE SEQUENCE [LARGE SCALE GENOMIC DNA]</scope>
    <source>
        <strain evidence="4 5">DSM 104001</strain>
    </source>
</reference>
<dbReference type="PROSITE" id="PS00197">
    <property type="entry name" value="2FE2S_FER_1"/>
    <property type="match status" value="1"/>
</dbReference>
<evidence type="ECO:0000313" key="5">
    <source>
        <dbReference type="Proteomes" id="UP000541969"/>
    </source>
</evidence>
<dbReference type="InterPro" id="IPR001041">
    <property type="entry name" value="2Fe-2S_ferredoxin-type"/>
</dbReference>
<dbReference type="SUPFAM" id="SSF52343">
    <property type="entry name" value="Ferredoxin reductase-like, C-terminal NADP-linked domain"/>
    <property type="match status" value="1"/>
</dbReference>
<dbReference type="InterPro" id="IPR017972">
    <property type="entry name" value="Cyt_P450_CS"/>
</dbReference>
<dbReference type="InterPro" id="IPR001128">
    <property type="entry name" value="Cyt_P450"/>
</dbReference>
<dbReference type="GO" id="GO:0051537">
    <property type="term" value="F:2 iron, 2 sulfur cluster binding"/>
    <property type="evidence" value="ECO:0007669"/>
    <property type="project" value="InterPro"/>
</dbReference>
<dbReference type="PROSITE" id="PS51085">
    <property type="entry name" value="2FE2S_FER_2"/>
    <property type="match status" value="1"/>
</dbReference>
<dbReference type="GO" id="GO:0004497">
    <property type="term" value="F:monooxygenase activity"/>
    <property type="evidence" value="ECO:0007669"/>
    <property type="project" value="InterPro"/>
</dbReference>
<dbReference type="SUPFAM" id="SSF48264">
    <property type="entry name" value="Cytochrome P450"/>
    <property type="match status" value="1"/>
</dbReference>
<name>A0A853CFA0_9ACTN</name>
<dbReference type="GO" id="GO:0016705">
    <property type="term" value="F:oxidoreductase activity, acting on paired donors, with incorporation or reduction of molecular oxygen"/>
    <property type="evidence" value="ECO:0007669"/>
    <property type="project" value="InterPro"/>
</dbReference>
<dbReference type="PROSITE" id="PS51384">
    <property type="entry name" value="FAD_FR"/>
    <property type="match status" value="1"/>
</dbReference>
<protein>
    <submittedName>
        <fullName evidence="4">Cytochrome P450/ferredoxin-NADP reductase</fullName>
    </submittedName>
</protein>
<feature type="domain" description="FAD-binding FR-type" evidence="3">
    <location>
        <begin position="421"/>
        <end position="522"/>
    </location>
</feature>
<dbReference type="SUPFAM" id="SSF63380">
    <property type="entry name" value="Riboflavin synthase domain-like"/>
    <property type="match status" value="1"/>
</dbReference>
<dbReference type="GO" id="GO:0005506">
    <property type="term" value="F:iron ion binding"/>
    <property type="evidence" value="ECO:0007669"/>
    <property type="project" value="InterPro"/>
</dbReference>
<dbReference type="PANTHER" id="PTHR46696:SF6">
    <property type="entry name" value="P450, PUTATIVE (EUROFUNG)-RELATED"/>
    <property type="match status" value="1"/>
</dbReference>